<feature type="transmembrane region" description="Helical" evidence="1">
    <location>
        <begin position="279"/>
        <end position="301"/>
    </location>
</feature>
<evidence type="ECO:0000256" key="1">
    <source>
        <dbReference type="SAM" id="Phobius"/>
    </source>
</evidence>
<feature type="transmembrane region" description="Helical" evidence="1">
    <location>
        <begin position="21"/>
        <end position="40"/>
    </location>
</feature>
<keyword evidence="1" id="KW-0472">Membrane</keyword>
<dbReference type="RefSeq" id="WP_012878853.1">
    <property type="nucleotide sequence ID" value="NC_013530.1"/>
</dbReference>
<feature type="transmembrane region" description="Helical" evidence="1">
    <location>
        <begin position="210"/>
        <end position="229"/>
    </location>
</feature>
<organism evidence="2 3">
    <name type="scientific">Xylanimonas cellulosilytica (strain DSM 15894 / JCM 12276 / CECT 5975 / KCTC 9989 / LMG 20990 / NBRC 107835 / XIL07)</name>
    <dbReference type="NCBI Taxonomy" id="446471"/>
    <lineage>
        <taxon>Bacteria</taxon>
        <taxon>Bacillati</taxon>
        <taxon>Actinomycetota</taxon>
        <taxon>Actinomycetes</taxon>
        <taxon>Micrococcales</taxon>
        <taxon>Promicromonosporaceae</taxon>
        <taxon>Xylanimonas</taxon>
    </lineage>
</organism>
<name>D1BU98_XYLCX</name>
<reference evidence="3" key="1">
    <citation type="submission" date="2009-11" db="EMBL/GenBank/DDBJ databases">
        <title>The complete chromosome of Xylanimonas cellulosilytica DSM 15894.</title>
        <authorList>
            <consortium name="US DOE Joint Genome Institute (JGI-PGF)"/>
            <person name="Lucas S."/>
            <person name="Copeland A."/>
            <person name="Lapidus A."/>
            <person name="Glavina del Rio T."/>
            <person name="Dalin E."/>
            <person name="Tice H."/>
            <person name="Bruce D."/>
            <person name="Goodwin L."/>
            <person name="Pitluck S."/>
            <person name="Kyrpides N."/>
            <person name="Mavromatis K."/>
            <person name="Ivanova N."/>
            <person name="Mikhailova N."/>
            <person name="Foster B."/>
            <person name="Clum A."/>
            <person name="Brettin T."/>
            <person name="Detter J.C."/>
            <person name="Han C."/>
            <person name="Larimer F."/>
            <person name="Land M."/>
            <person name="Hauser L."/>
            <person name="Markowitz V."/>
            <person name="Cheng J.F."/>
            <person name="Hugenholtz P."/>
            <person name="Woyke T."/>
            <person name="Wu D."/>
            <person name="Gehrich-Schroeter G."/>
            <person name="Schneider S."/>
            <person name="Pukall S.R."/>
            <person name="Klenk H.P."/>
            <person name="Eisen J.A."/>
        </authorList>
    </citation>
    <scope>NUCLEOTIDE SEQUENCE [LARGE SCALE GENOMIC DNA]</scope>
    <source>
        <strain evidence="3">DSM 15894 / CECT 5975 / LMG 20990 / XIL07</strain>
    </source>
</reference>
<keyword evidence="1" id="KW-0812">Transmembrane</keyword>
<gene>
    <name evidence="2" type="ordered locus">Xcel_2093</name>
</gene>
<feature type="transmembrane region" description="Helical" evidence="1">
    <location>
        <begin position="152"/>
        <end position="172"/>
    </location>
</feature>
<feature type="transmembrane region" description="Helical" evidence="1">
    <location>
        <begin position="313"/>
        <end position="331"/>
    </location>
</feature>
<dbReference type="HOGENOM" id="CLU_080180_0_0_11"/>
<feature type="transmembrane region" description="Helical" evidence="1">
    <location>
        <begin position="60"/>
        <end position="82"/>
    </location>
</feature>
<dbReference type="Proteomes" id="UP000002255">
    <property type="component" value="Chromosome"/>
</dbReference>
<proteinExistence type="predicted"/>
<dbReference type="AlphaFoldDB" id="D1BU98"/>
<evidence type="ECO:0000313" key="2">
    <source>
        <dbReference type="EMBL" id="ACZ31111.1"/>
    </source>
</evidence>
<keyword evidence="1" id="KW-1133">Transmembrane helix</keyword>
<dbReference type="OrthoDB" id="9803163at2"/>
<dbReference type="eggNOG" id="ENOG5032YSD">
    <property type="taxonomic scope" value="Bacteria"/>
</dbReference>
<dbReference type="KEGG" id="xce:Xcel_2093"/>
<accession>D1BU98</accession>
<reference evidence="2 3" key="2">
    <citation type="journal article" date="2010" name="Stand. Genomic Sci.">
        <title>Complete genome sequence of Xylanimonas cellulosilytica type strain (XIL07).</title>
        <authorList>
            <person name="Foster B."/>
            <person name="Pukall R."/>
            <person name="Abt B."/>
            <person name="Nolan M."/>
            <person name="Glavina Del Rio T."/>
            <person name="Chen F."/>
            <person name="Lucas S."/>
            <person name="Tice H."/>
            <person name="Pitluck S."/>
            <person name="Cheng J.-F."/>
            <person name="Chertkov O."/>
            <person name="Brettin T."/>
            <person name="Han C."/>
            <person name="Detter J.C."/>
            <person name="Bruce D."/>
            <person name="Goodwin L."/>
            <person name="Ivanova N."/>
            <person name="Mavromatis K."/>
            <person name="Pati A."/>
            <person name="Mikhailova N."/>
            <person name="Chen A."/>
            <person name="Palaniappan K."/>
            <person name="Land M."/>
            <person name="Hauser L."/>
            <person name="Chang Y.-J."/>
            <person name="Jeffries C.D."/>
            <person name="Chain P."/>
            <person name="Rohde M."/>
            <person name="Goeker M."/>
            <person name="Bristow J."/>
            <person name="Eisen J.A."/>
            <person name="Markowitz V."/>
            <person name="Hugenholtz P."/>
            <person name="Kyrpides N.C."/>
            <person name="Klenk H.-P."/>
            <person name="Lapidus A."/>
        </authorList>
    </citation>
    <scope>NUCLEOTIDE SEQUENCE [LARGE SCALE GENOMIC DNA]</scope>
    <source>
        <strain evidence="3">DSM 15894 / CECT 5975 / LMG 20990 / XIL07</strain>
    </source>
</reference>
<keyword evidence="3" id="KW-1185">Reference proteome</keyword>
<protein>
    <submittedName>
        <fullName evidence="2">Uncharacterized protein</fullName>
    </submittedName>
</protein>
<sequence>MREELPPPSDRAFREDSAALTYFYLRVGIIVLVGLLTVAVLREDRAPANGVALGSISASWYTPVQSVFVAVLVGAGAAMVALRGRGIQEPLLNLAGLFAPVVAFVPTPEPVQGPCFGRVADPSLAAQQTPTIEGRWNAAACAEFVARVDGAIVPYFWVGSVALVATLVYVVLRKRNPALVYRDGDANPWHWFRDRVLRDDTREPGRGEELTGVVLALLIWAAVIVWYGVGRDSFVLTAHAVAASFVFLPMTVVALLAGRAAWRGRTAATRALSDAGREVTAILYVVVAAAMLIGVAATAGARVFDLAGPSSRWFWGLEWVLVLGFLGFWCIQTFEARIPRSNARVPAQTVV</sequence>
<feature type="transmembrane region" description="Helical" evidence="1">
    <location>
        <begin position="91"/>
        <end position="108"/>
    </location>
</feature>
<feature type="transmembrane region" description="Helical" evidence="1">
    <location>
        <begin position="235"/>
        <end position="258"/>
    </location>
</feature>
<evidence type="ECO:0000313" key="3">
    <source>
        <dbReference type="Proteomes" id="UP000002255"/>
    </source>
</evidence>
<dbReference type="EMBL" id="CP001821">
    <property type="protein sequence ID" value="ACZ31111.1"/>
    <property type="molecule type" value="Genomic_DNA"/>
</dbReference>